<reference evidence="2 3" key="1">
    <citation type="submission" date="2024-04" db="EMBL/GenBank/DDBJ databases">
        <title>Defined microbial consortia suppress multidrug-resistant proinflammatory Enterobacteriaceae via ecological control.</title>
        <authorList>
            <person name="Furuichi M."/>
            <person name="Kawaguchi T."/>
            <person name="Pust M."/>
            <person name="Yasuma K."/>
            <person name="Plichta D."/>
            <person name="Hasegawa N."/>
            <person name="Ohya T."/>
            <person name="Bhattarai S."/>
            <person name="Sasajima S."/>
            <person name="Aoto Y."/>
            <person name="Tuganbaev T."/>
            <person name="Yaginuma M."/>
            <person name="Ueda M."/>
            <person name="Okahashi N."/>
            <person name="Amafuji K."/>
            <person name="Kiridooshi Y."/>
            <person name="Sugita K."/>
            <person name="Strazar M."/>
            <person name="Skelly A."/>
            <person name="Suda W."/>
            <person name="Hattori M."/>
            <person name="Nakamoto N."/>
            <person name="Caballero S."/>
            <person name="Norman J."/>
            <person name="Olle B."/>
            <person name="Tanoue T."/>
            <person name="Arita M."/>
            <person name="Bucci V."/>
            <person name="Atarashi K."/>
            <person name="Xavier R."/>
            <person name="Honda K."/>
        </authorList>
    </citation>
    <scope>NUCLEOTIDE SEQUENCE [LARGE SCALE GENOMIC DNA]</scope>
    <source>
        <strain evidence="3">k34-0107-D12</strain>
    </source>
</reference>
<gene>
    <name evidence="2" type="ORF">K340107D12_43520</name>
</gene>
<keyword evidence="1" id="KW-1133">Transmembrane helix</keyword>
<evidence type="ECO:0000313" key="2">
    <source>
        <dbReference type="EMBL" id="GAA6501536.1"/>
    </source>
</evidence>
<dbReference type="RefSeq" id="WP_156120888.1">
    <property type="nucleotide sequence ID" value="NZ_AP031413.1"/>
</dbReference>
<protein>
    <submittedName>
        <fullName evidence="2">Uncharacterized protein</fullName>
    </submittedName>
</protein>
<keyword evidence="3" id="KW-1185">Reference proteome</keyword>
<dbReference type="EMBL" id="BAABZQ010000001">
    <property type="protein sequence ID" value="GAA6501536.1"/>
    <property type="molecule type" value="Genomic_DNA"/>
</dbReference>
<name>A0ABQ0BYC0_9FIRM</name>
<keyword evidence="1" id="KW-0812">Transmembrane</keyword>
<sequence length="51" mass="5630">MKRSTLHAISIVMLLLLIVANKFIHVNSTIAAVWIILALIVFAVGFIKGRL</sequence>
<accession>A0ABQ0BYC0</accession>
<evidence type="ECO:0000256" key="1">
    <source>
        <dbReference type="SAM" id="Phobius"/>
    </source>
</evidence>
<organism evidence="2 3">
    <name type="scientific">Blautia parvula</name>
    <dbReference type="NCBI Taxonomy" id="2877527"/>
    <lineage>
        <taxon>Bacteria</taxon>
        <taxon>Bacillati</taxon>
        <taxon>Bacillota</taxon>
        <taxon>Clostridia</taxon>
        <taxon>Lachnospirales</taxon>
        <taxon>Lachnospiraceae</taxon>
        <taxon>Blautia</taxon>
    </lineage>
</organism>
<evidence type="ECO:0000313" key="3">
    <source>
        <dbReference type="Proteomes" id="UP001600941"/>
    </source>
</evidence>
<dbReference type="Proteomes" id="UP001600941">
    <property type="component" value="Unassembled WGS sequence"/>
</dbReference>
<keyword evidence="1" id="KW-0472">Membrane</keyword>
<feature type="transmembrane region" description="Helical" evidence="1">
    <location>
        <begin position="30"/>
        <end position="47"/>
    </location>
</feature>
<proteinExistence type="predicted"/>
<comment type="caution">
    <text evidence="2">The sequence shown here is derived from an EMBL/GenBank/DDBJ whole genome shotgun (WGS) entry which is preliminary data.</text>
</comment>